<proteinExistence type="predicted"/>
<feature type="domain" description="Aminotransferase class V" evidence="2">
    <location>
        <begin position="63"/>
        <end position="332"/>
    </location>
</feature>
<dbReference type="SUPFAM" id="SSF53383">
    <property type="entry name" value="PLP-dependent transferases"/>
    <property type="match status" value="1"/>
</dbReference>
<keyword evidence="1" id="KW-0663">Pyridoxal phosphate</keyword>
<evidence type="ECO:0000256" key="1">
    <source>
        <dbReference type="ARBA" id="ARBA00022898"/>
    </source>
</evidence>
<dbReference type="InterPro" id="IPR015424">
    <property type="entry name" value="PyrdxlP-dep_Trfase"/>
</dbReference>
<dbReference type="Gene3D" id="3.40.640.10">
    <property type="entry name" value="Type I PLP-dependent aspartate aminotransferase-like (Major domain)"/>
    <property type="match status" value="1"/>
</dbReference>
<evidence type="ECO:0000313" key="4">
    <source>
        <dbReference type="Proteomes" id="UP001479436"/>
    </source>
</evidence>
<dbReference type="InterPro" id="IPR015422">
    <property type="entry name" value="PyrdxlP-dep_Trfase_small"/>
</dbReference>
<name>A0ABR2VY96_9FUNG</name>
<dbReference type="EMBL" id="JASJQH010007362">
    <property type="protein sequence ID" value="KAK9710124.1"/>
    <property type="molecule type" value="Genomic_DNA"/>
</dbReference>
<gene>
    <name evidence="3" type="ORF">K7432_008619</name>
</gene>
<accession>A0ABR2VY96</accession>
<sequence>MNYELKNLHNHPLGKPAKKLFPLEAGYTNLNNGSFGTVPLYVEEVRRHWLAKSERNPDKWLRLEYFQEYDRVRDEVADYVGAKKENLVFVQNATTGVNSIVRSLKFQPGEKVLYFSTTYNAVKQLLYYLQEAQGLSLVEAPIDFPFKDEEVLKIIDELINKQQNIKLAIVDAISSAPGVIFPFEKLIRLFKSKGILVLVDAAHAYGQIPLKLEEFGADFFVTNIHKWGHCARPCALLHVAENHQADVHPSAISHGYETRKFYDDFQWTGTTDLSQIMSVSAALEFRKAVGEERILTYIHELAVKGGRQVASILGTEVIGDEHQIGAMVNIRLPLSSEHGDKYIRGLAETLLKNFNIALMVYQYKINWYIRLSAQIFNSLEEFEMVGHLIRDLIEGRSPPSPKF</sequence>
<comment type="caution">
    <text evidence="3">The sequence shown here is derived from an EMBL/GenBank/DDBJ whole genome shotgun (WGS) entry which is preliminary data.</text>
</comment>
<dbReference type="Pfam" id="PF00266">
    <property type="entry name" value="Aminotran_5"/>
    <property type="match status" value="1"/>
</dbReference>
<dbReference type="Proteomes" id="UP001479436">
    <property type="component" value="Unassembled WGS sequence"/>
</dbReference>
<dbReference type="InterPro" id="IPR015421">
    <property type="entry name" value="PyrdxlP-dep_Trfase_major"/>
</dbReference>
<organism evidence="3 4">
    <name type="scientific">Basidiobolus ranarum</name>
    <dbReference type="NCBI Taxonomy" id="34480"/>
    <lineage>
        <taxon>Eukaryota</taxon>
        <taxon>Fungi</taxon>
        <taxon>Fungi incertae sedis</taxon>
        <taxon>Zoopagomycota</taxon>
        <taxon>Entomophthoromycotina</taxon>
        <taxon>Basidiobolomycetes</taxon>
        <taxon>Basidiobolales</taxon>
        <taxon>Basidiobolaceae</taxon>
        <taxon>Basidiobolus</taxon>
    </lineage>
</organism>
<evidence type="ECO:0000313" key="3">
    <source>
        <dbReference type="EMBL" id="KAK9710124.1"/>
    </source>
</evidence>
<dbReference type="PANTHER" id="PTHR43092">
    <property type="entry name" value="L-CYSTEINE DESULFHYDRASE"/>
    <property type="match status" value="1"/>
</dbReference>
<protein>
    <recommendedName>
        <fullName evidence="2">Aminotransferase class V domain-containing protein</fullName>
    </recommendedName>
</protein>
<dbReference type="Gene3D" id="3.90.1150.10">
    <property type="entry name" value="Aspartate Aminotransferase, domain 1"/>
    <property type="match status" value="1"/>
</dbReference>
<evidence type="ECO:0000259" key="2">
    <source>
        <dbReference type="Pfam" id="PF00266"/>
    </source>
</evidence>
<dbReference type="PANTHER" id="PTHR43092:SF2">
    <property type="entry name" value="HERCYNYLCYSTEINE SULFOXIDE LYASE"/>
    <property type="match status" value="1"/>
</dbReference>
<keyword evidence="4" id="KW-1185">Reference proteome</keyword>
<dbReference type="InterPro" id="IPR000192">
    <property type="entry name" value="Aminotrans_V_dom"/>
</dbReference>
<reference evidence="3 4" key="1">
    <citation type="submission" date="2023-04" db="EMBL/GenBank/DDBJ databases">
        <title>Genome of Basidiobolus ranarum AG-B5.</title>
        <authorList>
            <person name="Stajich J.E."/>
            <person name="Carter-House D."/>
            <person name="Gryganskyi A."/>
        </authorList>
    </citation>
    <scope>NUCLEOTIDE SEQUENCE [LARGE SCALE GENOMIC DNA]</scope>
    <source>
        <strain evidence="3 4">AG-B5</strain>
    </source>
</reference>